<sequence>MSTPLLWSDRTWEEIPGDLAGAAQAALLPIGATEQHGPHLGCGMDFVLADAVCRAVSDRTDVPMLPTLPYGCSLGHSRRWPGTIALDPLLMTDLVRQIGEQAHHSGVRRLFLVNAHVTNAAPLRCALELLRAAHDDLMVALINTATVSERVRAAHFLDAEDWHANRAETALMQAVAPALVREDRIAQADDPDRTGGLVFAHPVNRTSRNGVTGTPSQASAAEGAELFAWMVEDLTALVRRGLTETPPLPHSYDGPAVPMPGA</sequence>
<protein>
    <submittedName>
        <fullName evidence="6">Creatininase</fullName>
    </submittedName>
</protein>
<name>A0A160PI82_9HYPH</name>
<keyword evidence="2" id="KW-0479">Metal-binding</keyword>
<dbReference type="GO" id="GO:0046872">
    <property type="term" value="F:metal ion binding"/>
    <property type="evidence" value="ECO:0007669"/>
    <property type="project" value="UniProtKB-KW"/>
</dbReference>
<comment type="similarity">
    <text evidence="5">Belongs to the creatininase superfamily.</text>
</comment>
<evidence type="ECO:0000256" key="3">
    <source>
        <dbReference type="ARBA" id="ARBA00022801"/>
    </source>
</evidence>
<evidence type="ECO:0000256" key="4">
    <source>
        <dbReference type="ARBA" id="ARBA00022833"/>
    </source>
</evidence>
<comment type="cofactor">
    <cofactor evidence="1">
        <name>Zn(2+)</name>
        <dbReference type="ChEBI" id="CHEBI:29105"/>
    </cofactor>
</comment>
<dbReference type="Proteomes" id="UP000218288">
    <property type="component" value="Chromosome"/>
</dbReference>
<gene>
    <name evidence="6" type="ORF">MPPM_4029</name>
</gene>
<evidence type="ECO:0000313" key="6">
    <source>
        <dbReference type="EMBL" id="BAU92634.1"/>
    </source>
</evidence>
<organism evidence="6 7">
    <name type="scientific">Methylorubrum populi</name>
    <dbReference type="NCBI Taxonomy" id="223967"/>
    <lineage>
        <taxon>Bacteria</taxon>
        <taxon>Pseudomonadati</taxon>
        <taxon>Pseudomonadota</taxon>
        <taxon>Alphaproteobacteria</taxon>
        <taxon>Hyphomicrobiales</taxon>
        <taxon>Methylobacteriaceae</taxon>
        <taxon>Methylorubrum</taxon>
    </lineage>
</organism>
<evidence type="ECO:0000256" key="1">
    <source>
        <dbReference type="ARBA" id="ARBA00001947"/>
    </source>
</evidence>
<evidence type="ECO:0000313" key="7">
    <source>
        <dbReference type="Proteomes" id="UP000218288"/>
    </source>
</evidence>
<dbReference type="PANTHER" id="PTHR35005:SF1">
    <property type="entry name" value="2-AMINO-5-FORMYLAMINO-6-RIBOSYLAMINOPYRIMIDIN-4(3H)-ONE 5'-MONOPHOSPHATE DEFORMYLASE"/>
    <property type="match status" value="1"/>
</dbReference>
<dbReference type="PANTHER" id="PTHR35005">
    <property type="entry name" value="3-DEHYDRO-SCYLLO-INOSOSE HYDROLASE"/>
    <property type="match status" value="1"/>
</dbReference>
<accession>A0A160PI82</accession>
<keyword evidence="4" id="KW-0862">Zinc</keyword>
<dbReference type="RefSeq" id="WP_096486526.1">
    <property type="nucleotide sequence ID" value="NZ_AP014809.1"/>
</dbReference>
<dbReference type="Pfam" id="PF02633">
    <property type="entry name" value="Creatininase"/>
    <property type="match status" value="1"/>
</dbReference>
<proteinExistence type="inferred from homology"/>
<reference evidence="6 7" key="1">
    <citation type="journal article" date="2016" name="Genome Announc.">
        <title>Complete Genome Sequence of Methylobacterium populi P-1M, Isolated from Pink-Pigmented Household Biofilm.</title>
        <authorList>
            <person name="Morohoshi T."/>
            <person name="Ikeda T."/>
        </authorList>
    </citation>
    <scope>NUCLEOTIDE SEQUENCE [LARGE SCALE GENOMIC DNA]</scope>
    <source>
        <strain evidence="6 7">P-1M</strain>
    </source>
</reference>
<dbReference type="EMBL" id="AP014809">
    <property type="protein sequence ID" value="BAU92634.1"/>
    <property type="molecule type" value="Genomic_DNA"/>
</dbReference>
<dbReference type="InterPro" id="IPR024087">
    <property type="entry name" value="Creatininase-like_sf"/>
</dbReference>
<evidence type="ECO:0000256" key="2">
    <source>
        <dbReference type="ARBA" id="ARBA00022723"/>
    </source>
</evidence>
<keyword evidence="3" id="KW-0378">Hydrolase</keyword>
<dbReference type="GO" id="GO:0016811">
    <property type="term" value="F:hydrolase activity, acting on carbon-nitrogen (but not peptide) bonds, in linear amides"/>
    <property type="evidence" value="ECO:0007669"/>
    <property type="project" value="TreeGrafter"/>
</dbReference>
<dbReference type="SUPFAM" id="SSF102215">
    <property type="entry name" value="Creatininase"/>
    <property type="match status" value="1"/>
</dbReference>
<dbReference type="OrthoDB" id="9801445at2"/>
<dbReference type="AlphaFoldDB" id="A0A160PI82"/>
<dbReference type="Gene3D" id="3.40.50.10310">
    <property type="entry name" value="Creatininase"/>
    <property type="match status" value="1"/>
</dbReference>
<dbReference type="InterPro" id="IPR003785">
    <property type="entry name" value="Creatininase/forma_Hydrolase"/>
</dbReference>
<evidence type="ECO:0000256" key="5">
    <source>
        <dbReference type="ARBA" id="ARBA00024029"/>
    </source>
</evidence>
<dbReference type="GO" id="GO:0009231">
    <property type="term" value="P:riboflavin biosynthetic process"/>
    <property type="evidence" value="ECO:0007669"/>
    <property type="project" value="TreeGrafter"/>
</dbReference>